<dbReference type="InterPro" id="IPR039777">
    <property type="entry name" value="IFRD"/>
</dbReference>
<proteinExistence type="predicted"/>
<accession>A0ABU6RP44</accession>
<name>A0ABU6RP44_9FABA</name>
<gene>
    <name evidence="2" type="ORF">PIB30_072110</name>
</gene>
<dbReference type="PANTHER" id="PTHR12354:SF1">
    <property type="entry name" value="INTERFERON-RELATED DEVELOPMENTAL REGULATOR 1"/>
    <property type="match status" value="1"/>
</dbReference>
<feature type="domain" description="Interferon-related developmental regulator N-terminal" evidence="1">
    <location>
        <begin position="56"/>
        <end position="120"/>
    </location>
</feature>
<dbReference type="InterPro" id="IPR007701">
    <property type="entry name" value="Interferon-rel_develop_reg_N"/>
</dbReference>
<dbReference type="EMBL" id="JASCZI010031055">
    <property type="protein sequence ID" value="MED6125807.1"/>
    <property type="molecule type" value="Genomic_DNA"/>
</dbReference>
<dbReference type="PANTHER" id="PTHR12354">
    <property type="entry name" value="INTERFERON-RELATED DEVELOPMENTAL REGULATOR"/>
    <property type="match status" value="1"/>
</dbReference>
<sequence>MVGIKRVKAHLSKRAQKLNKGKGRYDEIDIDDDRDRVMLRWVPVMFRAQKPPFKCYMQKLEHKNFVTYLCQVLDCLRKGLTKEKQLASQALGLLAITLSETENSEEIFRYTISLITTLLRVPNKAPKNQLVNANTLSTLIYAWMFLLTKVERWDITYRLWQGAISQFITLLKEDATCVAAGEALALIFDCGNIDKFFGKTEELLFESYNELRNHIKYIVLEAT</sequence>
<dbReference type="Pfam" id="PF05004">
    <property type="entry name" value="IFRD"/>
    <property type="match status" value="2"/>
</dbReference>
<protein>
    <recommendedName>
        <fullName evidence="1">Interferon-related developmental regulator N-terminal domain-containing protein</fullName>
    </recommendedName>
</protein>
<organism evidence="2 3">
    <name type="scientific">Stylosanthes scabra</name>
    <dbReference type="NCBI Taxonomy" id="79078"/>
    <lineage>
        <taxon>Eukaryota</taxon>
        <taxon>Viridiplantae</taxon>
        <taxon>Streptophyta</taxon>
        <taxon>Embryophyta</taxon>
        <taxon>Tracheophyta</taxon>
        <taxon>Spermatophyta</taxon>
        <taxon>Magnoliopsida</taxon>
        <taxon>eudicotyledons</taxon>
        <taxon>Gunneridae</taxon>
        <taxon>Pentapetalae</taxon>
        <taxon>rosids</taxon>
        <taxon>fabids</taxon>
        <taxon>Fabales</taxon>
        <taxon>Fabaceae</taxon>
        <taxon>Papilionoideae</taxon>
        <taxon>50 kb inversion clade</taxon>
        <taxon>dalbergioids sensu lato</taxon>
        <taxon>Dalbergieae</taxon>
        <taxon>Pterocarpus clade</taxon>
        <taxon>Stylosanthes</taxon>
    </lineage>
</organism>
<dbReference type="Proteomes" id="UP001341840">
    <property type="component" value="Unassembled WGS sequence"/>
</dbReference>
<evidence type="ECO:0000313" key="2">
    <source>
        <dbReference type="EMBL" id="MED6125807.1"/>
    </source>
</evidence>
<comment type="caution">
    <text evidence="2">The sequence shown here is derived from an EMBL/GenBank/DDBJ whole genome shotgun (WGS) entry which is preliminary data.</text>
</comment>
<evidence type="ECO:0000259" key="1">
    <source>
        <dbReference type="Pfam" id="PF05004"/>
    </source>
</evidence>
<evidence type="ECO:0000313" key="3">
    <source>
        <dbReference type="Proteomes" id="UP001341840"/>
    </source>
</evidence>
<feature type="domain" description="Interferon-related developmental regulator N-terminal" evidence="1">
    <location>
        <begin position="129"/>
        <end position="201"/>
    </location>
</feature>
<keyword evidence="3" id="KW-1185">Reference proteome</keyword>
<reference evidence="2 3" key="1">
    <citation type="journal article" date="2023" name="Plants (Basel)">
        <title>Bridging the Gap: Combining Genomics and Transcriptomics Approaches to Understand Stylosanthes scabra, an Orphan Legume from the Brazilian Caatinga.</title>
        <authorList>
            <person name="Ferreira-Neto J.R.C."/>
            <person name="da Silva M.D."/>
            <person name="Binneck E."/>
            <person name="de Melo N.F."/>
            <person name="da Silva R.H."/>
            <person name="de Melo A.L.T.M."/>
            <person name="Pandolfi V."/>
            <person name="Bustamante F.O."/>
            <person name="Brasileiro-Vidal A.C."/>
            <person name="Benko-Iseppon A.M."/>
        </authorList>
    </citation>
    <scope>NUCLEOTIDE SEQUENCE [LARGE SCALE GENOMIC DNA]</scope>
    <source>
        <tissue evidence="2">Leaves</tissue>
    </source>
</reference>